<proteinExistence type="inferred from homology"/>
<dbReference type="PANTHER" id="PTHR42760:SF133">
    <property type="entry name" value="3-OXOACYL-[ACYL-CARRIER-PROTEIN] REDUCTASE"/>
    <property type="match status" value="1"/>
</dbReference>
<organism evidence="4 5">
    <name type="scientific">Hufsiella ginkgonis</name>
    <dbReference type="NCBI Taxonomy" id="2695274"/>
    <lineage>
        <taxon>Bacteria</taxon>
        <taxon>Pseudomonadati</taxon>
        <taxon>Bacteroidota</taxon>
        <taxon>Sphingobacteriia</taxon>
        <taxon>Sphingobacteriales</taxon>
        <taxon>Sphingobacteriaceae</taxon>
        <taxon>Hufsiella</taxon>
    </lineage>
</organism>
<dbReference type="SMART" id="SM00822">
    <property type="entry name" value="PKS_KR"/>
    <property type="match status" value="1"/>
</dbReference>
<dbReference type="CDD" id="cd05233">
    <property type="entry name" value="SDR_c"/>
    <property type="match status" value="1"/>
</dbReference>
<keyword evidence="2" id="KW-0560">Oxidoreductase</keyword>
<dbReference type="SUPFAM" id="SSF51735">
    <property type="entry name" value="NAD(P)-binding Rossmann-fold domains"/>
    <property type="match status" value="1"/>
</dbReference>
<dbReference type="PANTHER" id="PTHR42760">
    <property type="entry name" value="SHORT-CHAIN DEHYDROGENASES/REDUCTASES FAMILY MEMBER"/>
    <property type="match status" value="1"/>
</dbReference>
<evidence type="ECO:0000313" key="4">
    <source>
        <dbReference type="EMBL" id="MXV17261.1"/>
    </source>
</evidence>
<dbReference type="RefSeq" id="WP_160908254.1">
    <property type="nucleotide sequence ID" value="NZ_WVHS01000004.1"/>
</dbReference>
<sequence length="254" mass="26837">MTFDFSGKTVLITGGSRGIGAATARLFARWGATVVFTYRSGEEAAKATLASLGAANHAMYRLNVADPAGVQQFFAVFAARYQKADILVNNAGIFTEHKILDTGYNDWLQNWNNTLQTNLTGAANMCYFASRLMVEHGGGKIINISSRGAFRGEPDHPAYGASKAGLNAMSQSLAIALAPHNISVHVIAPGFVETEMAAETLEGPSGDLIKNQSPFGRVARPEEVAGLVAVYASNGLEFTSGGIADLNGASYLRS</sequence>
<dbReference type="Gene3D" id="3.40.50.720">
    <property type="entry name" value="NAD(P)-binding Rossmann-like Domain"/>
    <property type="match status" value="1"/>
</dbReference>
<dbReference type="InterPro" id="IPR020904">
    <property type="entry name" value="Sc_DH/Rdtase_CS"/>
</dbReference>
<comment type="caution">
    <text evidence="4">The sequence shown here is derived from an EMBL/GenBank/DDBJ whole genome shotgun (WGS) entry which is preliminary data.</text>
</comment>
<evidence type="ECO:0000256" key="1">
    <source>
        <dbReference type="ARBA" id="ARBA00006484"/>
    </source>
</evidence>
<dbReference type="FunFam" id="3.40.50.720:FF:000084">
    <property type="entry name" value="Short-chain dehydrogenase reductase"/>
    <property type="match status" value="1"/>
</dbReference>
<dbReference type="AlphaFoldDB" id="A0A7K1Y204"/>
<evidence type="ECO:0000259" key="3">
    <source>
        <dbReference type="SMART" id="SM00822"/>
    </source>
</evidence>
<dbReference type="Pfam" id="PF13561">
    <property type="entry name" value="adh_short_C2"/>
    <property type="match status" value="1"/>
</dbReference>
<dbReference type="GO" id="GO:0016616">
    <property type="term" value="F:oxidoreductase activity, acting on the CH-OH group of donors, NAD or NADP as acceptor"/>
    <property type="evidence" value="ECO:0007669"/>
    <property type="project" value="UniProtKB-ARBA"/>
</dbReference>
<dbReference type="PRINTS" id="PR00081">
    <property type="entry name" value="GDHRDH"/>
</dbReference>
<dbReference type="PRINTS" id="PR00080">
    <property type="entry name" value="SDRFAMILY"/>
</dbReference>
<dbReference type="Proteomes" id="UP000451233">
    <property type="component" value="Unassembled WGS sequence"/>
</dbReference>
<name>A0A7K1Y204_9SPHI</name>
<dbReference type="GO" id="GO:0048038">
    <property type="term" value="F:quinone binding"/>
    <property type="evidence" value="ECO:0007669"/>
    <property type="project" value="TreeGrafter"/>
</dbReference>
<comment type="similarity">
    <text evidence="1">Belongs to the short-chain dehydrogenases/reductases (SDR) family.</text>
</comment>
<dbReference type="InterPro" id="IPR036291">
    <property type="entry name" value="NAD(P)-bd_dom_sf"/>
</dbReference>
<dbReference type="EMBL" id="WVHS01000004">
    <property type="protein sequence ID" value="MXV17261.1"/>
    <property type="molecule type" value="Genomic_DNA"/>
</dbReference>
<dbReference type="PROSITE" id="PS00061">
    <property type="entry name" value="ADH_SHORT"/>
    <property type="match status" value="1"/>
</dbReference>
<gene>
    <name evidence="4" type="ORF">GS398_18335</name>
</gene>
<accession>A0A7K1Y204</accession>
<dbReference type="GO" id="GO:0006633">
    <property type="term" value="P:fatty acid biosynthetic process"/>
    <property type="evidence" value="ECO:0007669"/>
    <property type="project" value="TreeGrafter"/>
</dbReference>
<dbReference type="InterPro" id="IPR057326">
    <property type="entry name" value="KR_dom"/>
</dbReference>
<reference evidence="4 5" key="1">
    <citation type="submission" date="2019-11" db="EMBL/GenBank/DDBJ databases">
        <title>Pedobacter sp. HMF7056 Genome sequencing and assembly.</title>
        <authorList>
            <person name="Kang H."/>
            <person name="Kim H."/>
            <person name="Joh K."/>
        </authorList>
    </citation>
    <scope>NUCLEOTIDE SEQUENCE [LARGE SCALE GENOMIC DNA]</scope>
    <source>
        <strain evidence="4 5">HMF7056</strain>
    </source>
</reference>
<evidence type="ECO:0000313" key="5">
    <source>
        <dbReference type="Proteomes" id="UP000451233"/>
    </source>
</evidence>
<feature type="domain" description="Ketoreductase" evidence="3">
    <location>
        <begin position="8"/>
        <end position="190"/>
    </location>
</feature>
<protein>
    <submittedName>
        <fullName evidence="4">SDR family oxidoreductase</fullName>
    </submittedName>
</protein>
<keyword evidence="5" id="KW-1185">Reference proteome</keyword>
<evidence type="ECO:0000256" key="2">
    <source>
        <dbReference type="ARBA" id="ARBA00023002"/>
    </source>
</evidence>
<dbReference type="InterPro" id="IPR002347">
    <property type="entry name" value="SDR_fam"/>
</dbReference>